<keyword evidence="1" id="KW-0472">Membrane</keyword>
<dbReference type="Proteomes" id="UP001603013">
    <property type="component" value="Unassembled WGS sequence"/>
</dbReference>
<accession>A0ABW6Y7I3</accession>
<gene>
    <name evidence="2" type="ORF">ACF05T_06600</name>
</gene>
<protein>
    <recommendedName>
        <fullName evidence="4">Cytochrome C oxidase subunit I</fullName>
    </recommendedName>
</protein>
<evidence type="ECO:0000313" key="3">
    <source>
        <dbReference type="Proteomes" id="UP001603013"/>
    </source>
</evidence>
<reference evidence="2 3" key="1">
    <citation type="submission" date="2024-10" db="EMBL/GenBank/DDBJ databases">
        <title>The Natural Products Discovery Center: Release of the First 8490 Sequenced Strains for Exploring Actinobacteria Biosynthetic Diversity.</title>
        <authorList>
            <person name="Kalkreuter E."/>
            <person name="Kautsar S.A."/>
            <person name="Yang D."/>
            <person name="Bader C.D."/>
            <person name="Teijaro C.N."/>
            <person name="Fluegel L."/>
            <person name="Davis C.M."/>
            <person name="Simpson J.R."/>
            <person name="Lauterbach L."/>
            <person name="Steele A.D."/>
            <person name="Gui C."/>
            <person name="Meng S."/>
            <person name="Li G."/>
            <person name="Viehrig K."/>
            <person name="Ye F."/>
            <person name="Su P."/>
            <person name="Kiefer A.F."/>
            <person name="Nichols A."/>
            <person name="Cepeda A.J."/>
            <person name="Yan W."/>
            <person name="Fan B."/>
            <person name="Jiang Y."/>
            <person name="Adhikari A."/>
            <person name="Zheng C.-J."/>
            <person name="Schuster L."/>
            <person name="Cowan T.M."/>
            <person name="Smanski M.J."/>
            <person name="Chevrette M.G."/>
            <person name="De Carvalho L.P.S."/>
            <person name="Shen B."/>
        </authorList>
    </citation>
    <scope>NUCLEOTIDE SEQUENCE [LARGE SCALE GENOMIC DNA]</scope>
    <source>
        <strain evidence="2 3">NPDC015755</strain>
    </source>
</reference>
<feature type="transmembrane region" description="Helical" evidence="1">
    <location>
        <begin position="90"/>
        <end position="110"/>
    </location>
</feature>
<dbReference type="RefSeq" id="WP_391933390.1">
    <property type="nucleotide sequence ID" value="NZ_JBIBSM010000003.1"/>
</dbReference>
<proteinExistence type="predicted"/>
<keyword evidence="1" id="KW-0812">Transmembrane</keyword>
<name>A0ABW6Y7I3_9ACTN</name>
<evidence type="ECO:0008006" key="4">
    <source>
        <dbReference type="Google" id="ProtNLM"/>
    </source>
</evidence>
<sequence length="111" mass="12462">MDRDETAAGLARLEGYLMSQAVLSEARRAGEDFARALSWLGPLEREEIARRFADEHLALRRQMLHAVVERAAELRGEYSDRYDLLRRRTLALALTAMALFGTAAVLIAFLG</sequence>
<organism evidence="2 3">
    <name type="scientific">Streptomyces lateritius</name>
    <dbReference type="NCBI Taxonomy" id="67313"/>
    <lineage>
        <taxon>Bacteria</taxon>
        <taxon>Bacillati</taxon>
        <taxon>Actinomycetota</taxon>
        <taxon>Actinomycetes</taxon>
        <taxon>Kitasatosporales</taxon>
        <taxon>Streptomycetaceae</taxon>
        <taxon>Streptomyces</taxon>
    </lineage>
</organism>
<dbReference type="EMBL" id="JBIBSM010000003">
    <property type="protein sequence ID" value="MFF8275773.1"/>
    <property type="molecule type" value="Genomic_DNA"/>
</dbReference>
<comment type="caution">
    <text evidence="2">The sequence shown here is derived from an EMBL/GenBank/DDBJ whole genome shotgun (WGS) entry which is preliminary data.</text>
</comment>
<keyword evidence="1" id="KW-1133">Transmembrane helix</keyword>
<evidence type="ECO:0000313" key="2">
    <source>
        <dbReference type="EMBL" id="MFF8275773.1"/>
    </source>
</evidence>
<keyword evidence="3" id="KW-1185">Reference proteome</keyword>
<evidence type="ECO:0000256" key="1">
    <source>
        <dbReference type="SAM" id="Phobius"/>
    </source>
</evidence>